<dbReference type="Proteomes" id="UP001151516">
    <property type="component" value="Unassembled WGS sequence"/>
</dbReference>
<dbReference type="InterPro" id="IPR017938">
    <property type="entry name" value="Riboflavin_synthase-like_b-brl"/>
</dbReference>
<keyword evidence="6" id="KW-0406">Ion transport</keyword>
<comment type="subcellular location">
    <subcellularLocation>
        <location evidence="1">Membrane</location>
        <topology evidence="1">Multi-pass membrane protein</topology>
    </subcellularLocation>
</comment>
<feature type="region of interest" description="Disordered" evidence="8">
    <location>
        <begin position="16"/>
        <end position="42"/>
    </location>
</feature>
<comment type="caution">
    <text evidence="11">The sequence shown here is derived from an EMBL/GenBank/DDBJ whole genome shotgun (WGS) entry which is preliminary data.</text>
</comment>
<gene>
    <name evidence="11" type="ORF">IWW39_003583</name>
</gene>
<proteinExistence type="predicted"/>
<keyword evidence="6" id="KW-0813">Transport</keyword>
<keyword evidence="4 9" id="KW-1133">Transmembrane helix</keyword>
<organism evidence="11 12">
    <name type="scientific">Coemansia spiralis</name>
    <dbReference type="NCBI Taxonomy" id="417178"/>
    <lineage>
        <taxon>Eukaryota</taxon>
        <taxon>Fungi</taxon>
        <taxon>Fungi incertae sedis</taxon>
        <taxon>Zoopagomycota</taxon>
        <taxon>Kickxellomycotina</taxon>
        <taxon>Kickxellomycetes</taxon>
        <taxon>Kickxellales</taxon>
        <taxon>Kickxellaceae</taxon>
        <taxon>Coemansia</taxon>
    </lineage>
</organism>
<dbReference type="InterPro" id="IPR039261">
    <property type="entry name" value="FNR_nucleotide-bd"/>
</dbReference>
<dbReference type="PANTHER" id="PTHR11972:SF153">
    <property type="entry name" value="SUPEROXIDE-GENERATING NADPH OXIDASE HEAVY CHAIN SUBUNIT A"/>
    <property type="match status" value="1"/>
</dbReference>
<dbReference type="Pfam" id="PF08022">
    <property type="entry name" value="FAD_binding_8"/>
    <property type="match status" value="1"/>
</dbReference>
<dbReference type="InterPro" id="IPR013112">
    <property type="entry name" value="FAD-bd_8"/>
</dbReference>
<sequence length="715" mass="80372">MSASDTIPMSVLPQHTIQHQHGRQPQSLLKQQKNQHSLQHQPSFAREATVVDLPPRKYLLPPIYPCHYKLQRAGYMGIWTGLHVSILAYFMATNGRLNWTQGLNLASQYGILASVMGILLAMSPTFLGLLRRTPLNRVLTFEKRTHAHKFMSYILFVWTILHSSLHYWTGMGYADSIHVTYTYLFWRDPLNATGQMMWMFFLFIGLAALPVVRRLYYEVFYYIHHLYLVNIVLLYVHSENGKAIRYVTGPLAIFVLDYIYRSLRSYPLIWSRRARIRYIKFHPGDVVEVGFDRRELLQHTRVGQYVKICVPELGIFQWHPFTLTATPSESRVMADGKSHGIWRIHFKIAGNWTHKLSQRLHKVAAGGDSYNNNFDQEARIGRVVNDVIVPEVLPIRCPEAECEEDYIMALASRLDSGDSAISVKNEQAQRALAGAEARPPVLATATAATPATSVANDSAAILCEASSPLGSDQACRVPLAPTKSEFDGTSYLSSSSSSTYDDAWFDPEFEGSRRQAMLPTILVDGPYSAPMESFFEYHANIIVAAGIGITPYIAALDRVLEMCADSIPTRTTQTTREELLPSCIYLVWAFRDISLLCVMMSALQRLRSNHRAREIVVPCLYVTGAVDAEHETTASDVFGRPMVRLSNGIRVSLGRPPIARMMTHMAGKHPNSKVGVFSCAPKKMTALVRSTVHDTNAAVAHQGTHIEMRAECFSM</sequence>
<keyword evidence="5" id="KW-0560">Oxidoreductase</keyword>
<dbReference type="Gene3D" id="3.40.50.80">
    <property type="entry name" value="Nucleotide-binding domain of ferredoxin-NADP reductase (FNR) module"/>
    <property type="match status" value="1"/>
</dbReference>
<keyword evidence="3" id="KW-0249">Electron transport</keyword>
<dbReference type="InterPro" id="IPR013130">
    <property type="entry name" value="Fe3_Rdtase_TM_dom"/>
</dbReference>
<accession>A0A9W8GKX6</accession>
<evidence type="ECO:0000313" key="11">
    <source>
        <dbReference type="EMBL" id="KAJ2686501.1"/>
    </source>
</evidence>
<evidence type="ECO:0000313" key="12">
    <source>
        <dbReference type="Proteomes" id="UP001151516"/>
    </source>
</evidence>
<dbReference type="Pfam" id="PF01794">
    <property type="entry name" value="Ferric_reduct"/>
    <property type="match status" value="1"/>
</dbReference>
<dbReference type="PANTHER" id="PTHR11972">
    <property type="entry name" value="NADPH OXIDASE"/>
    <property type="match status" value="1"/>
</dbReference>
<evidence type="ECO:0000256" key="7">
    <source>
        <dbReference type="ARBA" id="ARBA00023136"/>
    </source>
</evidence>
<evidence type="ECO:0000256" key="8">
    <source>
        <dbReference type="SAM" id="MobiDB-lite"/>
    </source>
</evidence>
<dbReference type="Pfam" id="PF08030">
    <property type="entry name" value="NAD_binding_6"/>
    <property type="match status" value="1"/>
</dbReference>
<dbReference type="OrthoDB" id="167398at2759"/>
<dbReference type="InterPro" id="IPR050369">
    <property type="entry name" value="RBOH/FRE"/>
</dbReference>
<dbReference type="AlphaFoldDB" id="A0A9W8GKX6"/>
<dbReference type="PROSITE" id="PS51384">
    <property type="entry name" value="FAD_FR"/>
    <property type="match status" value="1"/>
</dbReference>
<feature type="domain" description="FAD-binding FR-type" evidence="10">
    <location>
        <begin position="255"/>
        <end position="390"/>
    </location>
</feature>
<dbReference type="SUPFAM" id="SSF52343">
    <property type="entry name" value="Ferredoxin reductase-like, C-terminal NADP-linked domain"/>
    <property type="match status" value="1"/>
</dbReference>
<feature type="transmembrane region" description="Helical" evidence="9">
    <location>
        <begin position="219"/>
        <end position="237"/>
    </location>
</feature>
<feature type="transmembrane region" description="Helical" evidence="9">
    <location>
        <begin position="73"/>
        <end position="91"/>
    </location>
</feature>
<dbReference type="SUPFAM" id="SSF63380">
    <property type="entry name" value="Riboflavin synthase domain-like"/>
    <property type="match status" value="1"/>
</dbReference>
<evidence type="ECO:0000256" key="5">
    <source>
        <dbReference type="ARBA" id="ARBA00023002"/>
    </source>
</evidence>
<evidence type="ECO:0000256" key="2">
    <source>
        <dbReference type="ARBA" id="ARBA00022692"/>
    </source>
</evidence>
<keyword evidence="7 9" id="KW-0472">Membrane</keyword>
<evidence type="ECO:0000256" key="9">
    <source>
        <dbReference type="SAM" id="Phobius"/>
    </source>
</evidence>
<feature type="transmembrane region" description="Helical" evidence="9">
    <location>
        <begin position="111"/>
        <end position="130"/>
    </location>
</feature>
<evidence type="ECO:0000256" key="4">
    <source>
        <dbReference type="ARBA" id="ARBA00022989"/>
    </source>
</evidence>
<dbReference type="InterPro" id="IPR017927">
    <property type="entry name" value="FAD-bd_FR_type"/>
</dbReference>
<dbReference type="GO" id="GO:0006811">
    <property type="term" value="P:monoatomic ion transport"/>
    <property type="evidence" value="ECO:0007669"/>
    <property type="project" value="UniProtKB-KW"/>
</dbReference>
<feature type="transmembrane region" description="Helical" evidence="9">
    <location>
        <begin position="150"/>
        <end position="169"/>
    </location>
</feature>
<feature type="transmembrane region" description="Helical" evidence="9">
    <location>
        <begin position="189"/>
        <end position="212"/>
    </location>
</feature>
<keyword evidence="12" id="KW-1185">Reference proteome</keyword>
<reference evidence="11" key="1">
    <citation type="submission" date="2022-07" db="EMBL/GenBank/DDBJ databases">
        <title>Phylogenomic reconstructions and comparative analyses of Kickxellomycotina fungi.</title>
        <authorList>
            <person name="Reynolds N.K."/>
            <person name="Stajich J.E."/>
            <person name="Barry K."/>
            <person name="Grigoriev I.V."/>
            <person name="Crous P."/>
            <person name="Smith M.E."/>
        </authorList>
    </citation>
    <scope>NUCLEOTIDE SEQUENCE</scope>
    <source>
        <strain evidence="11">CBS 109367</strain>
    </source>
</reference>
<dbReference type="GO" id="GO:0016491">
    <property type="term" value="F:oxidoreductase activity"/>
    <property type="evidence" value="ECO:0007669"/>
    <property type="project" value="UniProtKB-KW"/>
</dbReference>
<evidence type="ECO:0000256" key="3">
    <source>
        <dbReference type="ARBA" id="ARBA00022982"/>
    </source>
</evidence>
<name>A0A9W8GKX6_9FUNG</name>
<evidence type="ECO:0000259" key="10">
    <source>
        <dbReference type="PROSITE" id="PS51384"/>
    </source>
</evidence>
<dbReference type="GO" id="GO:0005886">
    <property type="term" value="C:plasma membrane"/>
    <property type="evidence" value="ECO:0007669"/>
    <property type="project" value="TreeGrafter"/>
</dbReference>
<protein>
    <recommendedName>
        <fullName evidence="10">FAD-binding FR-type domain-containing protein</fullName>
    </recommendedName>
</protein>
<dbReference type="EMBL" id="JANBTX010000105">
    <property type="protein sequence ID" value="KAJ2686501.1"/>
    <property type="molecule type" value="Genomic_DNA"/>
</dbReference>
<keyword evidence="2 9" id="KW-0812">Transmembrane</keyword>
<evidence type="ECO:0000256" key="1">
    <source>
        <dbReference type="ARBA" id="ARBA00004141"/>
    </source>
</evidence>
<evidence type="ECO:0000256" key="6">
    <source>
        <dbReference type="ARBA" id="ARBA00023065"/>
    </source>
</evidence>
<dbReference type="InterPro" id="IPR013121">
    <property type="entry name" value="Fe_red_NAD-bd_6"/>
</dbReference>